<evidence type="ECO:0000259" key="3">
    <source>
        <dbReference type="Pfam" id="PF00339"/>
    </source>
</evidence>
<name>A0A4W5LE61_9TELE</name>
<feature type="compositionally biased region" description="Low complexity" evidence="2">
    <location>
        <begin position="126"/>
        <end position="138"/>
    </location>
</feature>
<dbReference type="InterPro" id="IPR014752">
    <property type="entry name" value="Arrestin-like_C"/>
</dbReference>
<dbReference type="AlphaFoldDB" id="A0A4W5LE61"/>
<comment type="similarity">
    <text evidence="1">Belongs to the arrestin family.</text>
</comment>
<proteinExistence type="inferred from homology"/>
<feature type="region of interest" description="Disordered" evidence="2">
    <location>
        <begin position="126"/>
        <end position="189"/>
    </location>
</feature>
<protein>
    <submittedName>
        <fullName evidence="4">Arrestin domain containing 2</fullName>
    </submittedName>
</protein>
<accession>A0A4W5LE61</accession>
<keyword evidence="5" id="KW-1185">Reference proteome</keyword>
<evidence type="ECO:0000256" key="1">
    <source>
        <dbReference type="ARBA" id="ARBA00005298"/>
    </source>
</evidence>
<dbReference type="Pfam" id="PF00339">
    <property type="entry name" value="Arrestin_N"/>
    <property type="match status" value="1"/>
</dbReference>
<reference evidence="4" key="2">
    <citation type="submission" date="2025-08" db="UniProtKB">
        <authorList>
            <consortium name="Ensembl"/>
        </authorList>
    </citation>
    <scope>IDENTIFICATION</scope>
</reference>
<organism evidence="4 5">
    <name type="scientific">Hucho hucho</name>
    <name type="common">huchen</name>
    <dbReference type="NCBI Taxonomy" id="62062"/>
    <lineage>
        <taxon>Eukaryota</taxon>
        <taxon>Metazoa</taxon>
        <taxon>Chordata</taxon>
        <taxon>Craniata</taxon>
        <taxon>Vertebrata</taxon>
        <taxon>Euteleostomi</taxon>
        <taxon>Actinopterygii</taxon>
        <taxon>Neopterygii</taxon>
        <taxon>Teleostei</taxon>
        <taxon>Protacanthopterygii</taxon>
        <taxon>Salmoniformes</taxon>
        <taxon>Salmonidae</taxon>
        <taxon>Salmoninae</taxon>
        <taxon>Hucho</taxon>
    </lineage>
</organism>
<evidence type="ECO:0000313" key="5">
    <source>
        <dbReference type="Proteomes" id="UP000314982"/>
    </source>
</evidence>
<dbReference type="InterPro" id="IPR011021">
    <property type="entry name" value="Arrestin-like_N"/>
</dbReference>
<dbReference type="Proteomes" id="UP000314982">
    <property type="component" value="Unassembled WGS sequence"/>
</dbReference>
<dbReference type="SUPFAM" id="SSF81296">
    <property type="entry name" value="E set domains"/>
    <property type="match status" value="1"/>
</dbReference>
<sequence length="189" mass="20478">MTFKTIKRFKLELDEPDDAVYASGEIVSGQVVLELNRETKVHSMKVIGRGVAAAHWVEDHSVGMNAVYNDYTSKITYFRKRQHLIRGRWWLVHSRSLRCGRFLRPLWTSRGAPGVCCLSHHGLEASGEGPSVSRRVGGVRSGGEMLGTGGGRVGPFDAAGVPPSPSGLPCASSSGSSPRSVSVRCWSRA</sequence>
<reference evidence="5" key="1">
    <citation type="submission" date="2018-06" db="EMBL/GenBank/DDBJ databases">
        <title>Genome assembly of Danube salmon.</title>
        <authorList>
            <person name="Macqueen D.J."/>
            <person name="Gundappa M.K."/>
        </authorList>
    </citation>
    <scope>NUCLEOTIDE SEQUENCE [LARGE SCALE GENOMIC DNA]</scope>
</reference>
<feature type="domain" description="Arrestin-like N-terminal" evidence="3">
    <location>
        <begin position="10"/>
        <end position="85"/>
    </location>
</feature>
<reference evidence="4" key="3">
    <citation type="submission" date="2025-09" db="UniProtKB">
        <authorList>
            <consortium name="Ensembl"/>
        </authorList>
    </citation>
    <scope>IDENTIFICATION</scope>
</reference>
<dbReference type="Gene3D" id="2.60.40.640">
    <property type="match status" value="1"/>
</dbReference>
<evidence type="ECO:0000313" key="4">
    <source>
        <dbReference type="Ensembl" id="ENSHHUP00000024143.1"/>
    </source>
</evidence>
<dbReference type="Ensembl" id="ENSHHUT00000025048.1">
    <property type="protein sequence ID" value="ENSHHUP00000024143.1"/>
    <property type="gene ID" value="ENSHHUG00000015063.1"/>
</dbReference>
<evidence type="ECO:0000256" key="2">
    <source>
        <dbReference type="SAM" id="MobiDB-lite"/>
    </source>
</evidence>
<dbReference type="InterPro" id="IPR014756">
    <property type="entry name" value="Ig_E-set"/>
</dbReference>
<feature type="compositionally biased region" description="Gly residues" evidence="2">
    <location>
        <begin position="139"/>
        <end position="153"/>
    </location>
</feature>
<dbReference type="GO" id="GO:0007399">
    <property type="term" value="P:nervous system development"/>
    <property type="evidence" value="ECO:0007669"/>
    <property type="project" value="UniProtKB-ARBA"/>
</dbReference>
<dbReference type="GeneTree" id="ENSGT00940000159994"/>
<feature type="compositionally biased region" description="Low complexity" evidence="2">
    <location>
        <begin position="167"/>
        <end position="189"/>
    </location>
</feature>